<name>A0A175YRX5_DAUCS</name>
<keyword evidence="2" id="KW-1185">Reference proteome</keyword>
<dbReference type="Proteomes" id="UP000077755">
    <property type="component" value="Chromosome 8"/>
</dbReference>
<accession>A0A175YRX5</accession>
<dbReference type="AlphaFoldDB" id="A0A175YRX5"/>
<dbReference type="Gene3D" id="3.30.40.10">
    <property type="entry name" value="Zinc/RING finger domain, C3HC4 (zinc finger)"/>
    <property type="match status" value="1"/>
</dbReference>
<evidence type="ECO:0000313" key="1">
    <source>
        <dbReference type="EMBL" id="WOH13407.1"/>
    </source>
</evidence>
<dbReference type="Pfam" id="PF13639">
    <property type="entry name" value="zf-RING_2"/>
    <property type="match status" value="1"/>
</dbReference>
<dbReference type="SMART" id="SM00184">
    <property type="entry name" value="RING"/>
    <property type="match status" value="1"/>
</dbReference>
<gene>
    <name evidence="1" type="ORF">DCAR_0832917</name>
</gene>
<dbReference type="EMBL" id="CP093350">
    <property type="protein sequence ID" value="WOH13407.1"/>
    <property type="molecule type" value="Genomic_DNA"/>
</dbReference>
<dbReference type="PANTHER" id="PTHR47662">
    <property type="entry name" value="RING-TYPE DOMAIN-CONTAINING PROTEIN"/>
    <property type="match status" value="1"/>
</dbReference>
<dbReference type="PROSITE" id="PS50089">
    <property type="entry name" value="ZF_RING_2"/>
    <property type="match status" value="1"/>
</dbReference>
<dbReference type="PANTHER" id="PTHR47662:SF1">
    <property type="entry name" value="RING-TYPE DOMAIN-CONTAINING PROTEIN"/>
    <property type="match status" value="1"/>
</dbReference>
<evidence type="ECO:0000313" key="2">
    <source>
        <dbReference type="Proteomes" id="UP000077755"/>
    </source>
</evidence>
<dbReference type="InterPro" id="IPR001841">
    <property type="entry name" value="Znf_RING"/>
</dbReference>
<sequence>MLKSFPDDNIFKILLLCLALVLCISHKCKSRFIRIKNLLLYLSRQIIKKNYPDGLTRSRYEENGAEGSGDQECSICLSDFKRGDEIMQLSCQHFFHALCLDKWLLSYGHVTCPYCRACLSPSLSLSSSSSSSTTTVLYSESGGEEVISFNFFGSSPSRGRNVWGIM</sequence>
<protein>
    <submittedName>
        <fullName evidence="1">Uncharacterized protein</fullName>
    </submittedName>
</protein>
<organism evidence="1 2">
    <name type="scientific">Daucus carota subsp. sativus</name>
    <name type="common">Carrot</name>
    <dbReference type="NCBI Taxonomy" id="79200"/>
    <lineage>
        <taxon>Eukaryota</taxon>
        <taxon>Viridiplantae</taxon>
        <taxon>Streptophyta</taxon>
        <taxon>Embryophyta</taxon>
        <taxon>Tracheophyta</taxon>
        <taxon>Spermatophyta</taxon>
        <taxon>Magnoliopsida</taxon>
        <taxon>eudicotyledons</taxon>
        <taxon>Gunneridae</taxon>
        <taxon>Pentapetalae</taxon>
        <taxon>asterids</taxon>
        <taxon>campanulids</taxon>
        <taxon>Apiales</taxon>
        <taxon>Apiaceae</taxon>
        <taxon>Apioideae</taxon>
        <taxon>Scandiceae</taxon>
        <taxon>Daucinae</taxon>
        <taxon>Daucus</taxon>
        <taxon>Daucus sect. Daucus</taxon>
    </lineage>
</organism>
<proteinExistence type="predicted"/>
<reference evidence="1" key="1">
    <citation type="journal article" date="2016" name="Nat. Genet.">
        <title>A high-quality carrot genome assembly provides new insights into carotenoid accumulation and asterid genome evolution.</title>
        <authorList>
            <person name="Iorizzo M."/>
            <person name="Ellison S."/>
            <person name="Senalik D."/>
            <person name="Zeng P."/>
            <person name="Satapoomin P."/>
            <person name="Huang J."/>
            <person name="Bowman M."/>
            <person name="Iovene M."/>
            <person name="Sanseverino W."/>
            <person name="Cavagnaro P."/>
            <person name="Yildiz M."/>
            <person name="Macko-Podgorni A."/>
            <person name="Moranska E."/>
            <person name="Grzebelus E."/>
            <person name="Grzebelus D."/>
            <person name="Ashrafi H."/>
            <person name="Zheng Z."/>
            <person name="Cheng S."/>
            <person name="Spooner D."/>
            <person name="Van Deynze A."/>
            <person name="Simon P."/>
        </authorList>
    </citation>
    <scope>NUCLEOTIDE SEQUENCE</scope>
    <source>
        <tissue evidence="1">Leaf</tissue>
    </source>
</reference>
<dbReference type="Gramene" id="KZM85878">
    <property type="protein sequence ID" value="KZM85878"/>
    <property type="gene ID" value="DCAR_026700"/>
</dbReference>
<reference evidence="1" key="2">
    <citation type="submission" date="2022-03" db="EMBL/GenBank/DDBJ databases">
        <title>Draft title - Genomic analysis of global carrot germplasm unveils the trajectory of domestication and the origin of high carotenoid orange carrot.</title>
        <authorList>
            <person name="Iorizzo M."/>
            <person name="Ellison S."/>
            <person name="Senalik D."/>
            <person name="Macko-Podgorni A."/>
            <person name="Grzebelus D."/>
            <person name="Bostan H."/>
            <person name="Rolling W."/>
            <person name="Curaba J."/>
            <person name="Simon P."/>
        </authorList>
    </citation>
    <scope>NUCLEOTIDE SEQUENCE</scope>
    <source>
        <tissue evidence="1">Leaf</tissue>
    </source>
</reference>
<dbReference type="InterPro" id="IPR013083">
    <property type="entry name" value="Znf_RING/FYVE/PHD"/>
</dbReference>
<dbReference type="SUPFAM" id="SSF57850">
    <property type="entry name" value="RING/U-box"/>
    <property type="match status" value="1"/>
</dbReference>
<dbReference type="CDD" id="cd16454">
    <property type="entry name" value="RING-H2_PA-TM-RING"/>
    <property type="match status" value="1"/>
</dbReference>